<dbReference type="EMBL" id="BKCJ010006451">
    <property type="protein sequence ID" value="GEU72238.1"/>
    <property type="molecule type" value="Genomic_DNA"/>
</dbReference>
<dbReference type="AlphaFoldDB" id="A0A6L2MEC6"/>
<evidence type="ECO:0000313" key="2">
    <source>
        <dbReference type="EMBL" id="GEU72238.1"/>
    </source>
</evidence>
<feature type="region of interest" description="Disordered" evidence="1">
    <location>
        <begin position="142"/>
        <end position="170"/>
    </location>
</feature>
<name>A0A6L2MEC6_TANCI</name>
<feature type="region of interest" description="Disordered" evidence="1">
    <location>
        <begin position="257"/>
        <end position="278"/>
    </location>
</feature>
<gene>
    <name evidence="2" type="ORF">Tci_044216</name>
</gene>
<evidence type="ECO:0008006" key="3">
    <source>
        <dbReference type="Google" id="ProtNLM"/>
    </source>
</evidence>
<feature type="compositionally biased region" description="Polar residues" evidence="1">
    <location>
        <begin position="189"/>
        <end position="210"/>
    </location>
</feature>
<feature type="compositionally biased region" description="Basic and acidic residues" evidence="1">
    <location>
        <begin position="94"/>
        <end position="107"/>
    </location>
</feature>
<dbReference type="PANTHER" id="PTHR33067">
    <property type="entry name" value="RNA-DIRECTED DNA POLYMERASE-RELATED"/>
    <property type="match status" value="1"/>
</dbReference>
<feature type="region of interest" description="Disordered" evidence="1">
    <location>
        <begin position="88"/>
        <end position="113"/>
    </location>
</feature>
<comment type="caution">
    <text evidence="2">The sequence shown here is derived from an EMBL/GenBank/DDBJ whole genome shotgun (WGS) entry which is preliminary data.</text>
</comment>
<feature type="compositionally biased region" description="Basic and acidic residues" evidence="1">
    <location>
        <begin position="161"/>
        <end position="170"/>
    </location>
</feature>
<reference evidence="2" key="1">
    <citation type="journal article" date="2019" name="Sci. Rep.">
        <title>Draft genome of Tanacetum cinerariifolium, the natural source of mosquito coil.</title>
        <authorList>
            <person name="Yamashiro T."/>
            <person name="Shiraishi A."/>
            <person name="Satake H."/>
            <person name="Nakayama K."/>
        </authorList>
    </citation>
    <scope>NUCLEOTIDE SEQUENCE</scope>
</reference>
<evidence type="ECO:0000256" key="1">
    <source>
        <dbReference type="SAM" id="MobiDB-lite"/>
    </source>
</evidence>
<dbReference type="PANTHER" id="PTHR33067:SF35">
    <property type="entry name" value="ASPARTIC PEPTIDASE DDI1-TYPE DOMAIN-CONTAINING PROTEIN"/>
    <property type="match status" value="1"/>
</dbReference>
<proteinExistence type="predicted"/>
<sequence>MRLVTHGLEGYEFENTCNNDKNLSEIKFEHEKEDKLVEVVVKVVHDVDIRWEGDDFGVGVLHFHTFHTDILGFLEKFGWWFEQDISGDSEDDSENRPHPLSDCDDKPIGGPTEEEANYAFRGYRGNYYGRNFRNWRNRQSHYRDENQNSNPGEENPPFPRLPEKKQDEPEFEKTMREFVFGRISDHQSSRPMGTLPSNTKTNLKPSTSNDKPYRPSPTRNEHMNAVFIRSGKNYDPPVNPTAKPAIFLYNSEDKADEVKKDTEPLPKKPTHADPPPLKAYKPKITINVPLIDVLVGMPNYGKFLKDLVSNKSKMEQISTAFLTKECSRILQNKLPPKLRHPESFLIPCKLANSVEDLALADLCASINLMPYLLYAALSGTNLKPTRMSIRLPNHTYQ</sequence>
<accession>A0A6L2MEC6</accession>
<protein>
    <recommendedName>
        <fullName evidence="3">Reverse transcriptase domain-containing protein</fullName>
    </recommendedName>
</protein>
<feature type="region of interest" description="Disordered" evidence="1">
    <location>
        <begin position="182"/>
        <end position="220"/>
    </location>
</feature>
<feature type="compositionally biased region" description="Basic and acidic residues" evidence="1">
    <location>
        <begin position="257"/>
        <end position="266"/>
    </location>
</feature>
<organism evidence="2">
    <name type="scientific">Tanacetum cinerariifolium</name>
    <name type="common">Dalmatian daisy</name>
    <name type="synonym">Chrysanthemum cinerariifolium</name>
    <dbReference type="NCBI Taxonomy" id="118510"/>
    <lineage>
        <taxon>Eukaryota</taxon>
        <taxon>Viridiplantae</taxon>
        <taxon>Streptophyta</taxon>
        <taxon>Embryophyta</taxon>
        <taxon>Tracheophyta</taxon>
        <taxon>Spermatophyta</taxon>
        <taxon>Magnoliopsida</taxon>
        <taxon>eudicotyledons</taxon>
        <taxon>Gunneridae</taxon>
        <taxon>Pentapetalae</taxon>
        <taxon>asterids</taxon>
        <taxon>campanulids</taxon>
        <taxon>Asterales</taxon>
        <taxon>Asteraceae</taxon>
        <taxon>Asteroideae</taxon>
        <taxon>Anthemideae</taxon>
        <taxon>Anthemidinae</taxon>
        <taxon>Tanacetum</taxon>
    </lineage>
</organism>